<evidence type="ECO:0000313" key="5">
    <source>
        <dbReference type="Proteomes" id="UP000730481"/>
    </source>
</evidence>
<dbReference type="InterPro" id="IPR036663">
    <property type="entry name" value="Fumarylacetoacetase_C_sf"/>
</dbReference>
<name>A0A9P5AER1_9HYPO</name>
<dbReference type="AlphaFoldDB" id="A0A9P5AER1"/>
<dbReference type="GO" id="GO:0046872">
    <property type="term" value="F:metal ion binding"/>
    <property type="evidence" value="ECO:0007669"/>
    <property type="project" value="UniProtKB-KW"/>
</dbReference>
<dbReference type="Gene3D" id="3.90.850.10">
    <property type="entry name" value="Fumarylacetoacetase-like, C-terminal domain"/>
    <property type="match status" value="1"/>
</dbReference>
<feature type="domain" description="Fumarylacetoacetase-like C-terminal" evidence="3">
    <location>
        <begin position="66"/>
        <end position="131"/>
    </location>
</feature>
<dbReference type="InterPro" id="IPR011234">
    <property type="entry name" value="Fumarylacetoacetase-like_C"/>
</dbReference>
<keyword evidence="5" id="KW-1185">Reference proteome</keyword>
<dbReference type="GO" id="GO:0016787">
    <property type="term" value="F:hydrolase activity"/>
    <property type="evidence" value="ECO:0007669"/>
    <property type="project" value="UniProtKB-KW"/>
</dbReference>
<proteinExistence type="inferred from homology"/>
<accession>A0A9P5AER1</accession>
<evidence type="ECO:0000256" key="2">
    <source>
        <dbReference type="ARBA" id="ARBA00022723"/>
    </source>
</evidence>
<organism evidence="4 5">
    <name type="scientific">Fusarium beomiforme</name>
    <dbReference type="NCBI Taxonomy" id="44412"/>
    <lineage>
        <taxon>Eukaryota</taxon>
        <taxon>Fungi</taxon>
        <taxon>Dikarya</taxon>
        <taxon>Ascomycota</taxon>
        <taxon>Pezizomycotina</taxon>
        <taxon>Sordariomycetes</taxon>
        <taxon>Hypocreomycetidae</taxon>
        <taxon>Hypocreales</taxon>
        <taxon>Nectriaceae</taxon>
        <taxon>Fusarium</taxon>
        <taxon>Fusarium burgessii species complex</taxon>
    </lineage>
</organism>
<dbReference type="EMBL" id="PVQB02000430">
    <property type="protein sequence ID" value="KAF4337261.1"/>
    <property type="molecule type" value="Genomic_DNA"/>
</dbReference>
<reference evidence="4" key="1">
    <citation type="journal article" date="2017" name="Mycologia">
        <title>Fusarium algeriense, sp. nov., a novel toxigenic crown rot pathogen of durum wheat from Algeria is nested in the Fusarium burgessii species complex.</title>
        <authorList>
            <person name="Laraba I."/>
            <person name="Keddad A."/>
            <person name="Boureghda H."/>
            <person name="Abdallah N."/>
            <person name="Vaughan M.M."/>
            <person name="Proctor R.H."/>
            <person name="Busman M."/>
            <person name="O'Donnell K."/>
        </authorList>
    </citation>
    <scope>NUCLEOTIDE SEQUENCE</scope>
    <source>
        <strain evidence="4">NRRL 25174</strain>
    </source>
</reference>
<protein>
    <submittedName>
        <fullName evidence="4">Fumarylacetoacetate hydrolase</fullName>
    </submittedName>
</protein>
<dbReference type="PANTHER" id="PTHR11820">
    <property type="entry name" value="ACYLPYRUVASE"/>
    <property type="match status" value="1"/>
</dbReference>
<comment type="similarity">
    <text evidence="1">Belongs to the FAH family.</text>
</comment>
<sequence length="132" mass="14776">MSLQRLVRFISKDDGKTYYGAADEGLQFAKPLEAGSPFSPTTQLIDKQHAIQKLLCPIDIDHARSVVCIGLNYTDHAEEAKMPIPKVPVVFFKPVTALTGPYDDLVLPRTSWEKERLDYEAELVIVIGKKAF</sequence>
<evidence type="ECO:0000313" key="4">
    <source>
        <dbReference type="EMBL" id="KAF4337261.1"/>
    </source>
</evidence>
<dbReference type="PANTHER" id="PTHR11820:SF112">
    <property type="entry name" value="FUMARYLACETOACETATE HYDROLASE FAMILY PROTEIN (AFU_ORTHOLOGUE AFUA_1G02370)-RELATED"/>
    <property type="match status" value="1"/>
</dbReference>
<dbReference type="Proteomes" id="UP000730481">
    <property type="component" value="Unassembled WGS sequence"/>
</dbReference>
<keyword evidence="2" id="KW-0479">Metal-binding</keyword>
<reference evidence="4" key="2">
    <citation type="submission" date="2020-02" db="EMBL/GenBank/DDBJ databases">
        <title>Identification and distribution of gene clusters putatively required for synthesis of sphingolipid metabolism inhibitors in phylogenetically diverse species of the filamentous fungus Fusarium.</title>
        <authorList>
            <person name="Kim H.-S."/>
            <person name="Busman M."/>
            <person name="Brown D.W."/>
            <person name="Divon H."/>
            <person name="Uhlig S."/>
            <person name="Proctor R.H."/>
        </authorList>
    </citation>
    <scope>NUCLEOTIDE SEQUENCE</scope>
    <source>
        <strain evidence="4">NRRL 25174</strain>
    </source>
</reference>
<gene>
    <name evidence="4" type="ORF">FBEOM_8850</name>
</gene>
<evidence type="ECO:0000256" key="1">
    <source>
        <dbReference type="ARBA" id="ARBA00010211"/>
    </source>
</evidence>
<dbReference type="Pfam" id="PF01557">
    <property type="entry name" value="FAA_hydrolase"/>
    <property type="match status" value="1"/>
</dbReference>
<dbReference type="SUPFAM" id="SSF56529">
    <property type="entry name" value="FAH"/>
    <property type="match status" value="1"/>
</dbReference>
<keyword evidence="4" id="KW-0378">Hydrolase</keyword>
<evidence type="ECO:0000259" key="3">
    <source>
        <dbReference type="Pfam" id="PF01557"/>
    </source>
</evidence>
<comment type="caution">
    <text evidence="4">The sequence shown here is derived from an EMBL/GenBank/DDBJ whole genome shotgun (WGS) entry which is preliminary data.</text>
</comment>
<dbReference type="OrthoDB" id="411064at2759"/>